<name>S7Q8H3_GLOTA</name>
<protein>
    <recommendedName>
        <fullName evidence="2">Nitrogen regulatory protein areA GATA-like domain-containing protein</fullName>
    </recommendedName>
</protein>
<dbReference type="GeneID" id="19300684"/>
<feature type="compositionally biased region" description="Polar residues" evidence="1">
    <location>
        <begin position="803"/>
        <end position="813"/>
    </location>
</feature>
<dbReference type="PANTHER" id="PTHR28051:SF1">
    <property type="entry name" value="PROTEIN MTL1-RELATED"/>
    <property type="match status" value="1"/>
</dbReference>
<reference evidence="3 4" key="1">
    <citation type="journal article" date="2012" name="Science">
        <title>The Paleozoic origin of enzymatic lignin decomposition reconstructed from 31 fungal genomes.</title>
        <authorList>
            <person name="Floudas D."/>
            <person name="Binder M."/>
            <person name="Riley R."/>
            <person name="Barry K."/>
            <person name="Blanchette R.A."/>
            <person name="Henrissat B."/>
            <person name="Martinez A.T."/>
            <person name="Otillar R."/>
            <person name="Spatafora J.W."/>
            <person name="Yadav J.S."/>
            <person name="Aerts A."/>
            <person name="Benoit I."/>
            <person name="Boyd A."/>
            <person name="Carlson A."/>
            <person name="Copeland A."/>
            <person name="Coutinho P.M."/>
            <person name="de Vries R.P."/>
            <person name="Ferreira P."/>
            <person name="Findley K."/>
            <person name="Foster B."/>
            <person name="Gaskell J."/>
            <person name="Glotzer D."/>
            <person name="Gorecki P."/>
            <person name="Heitman J."/>
            <person name="Hesse C."/>
            <person name="Hori C."/>
            <person name="Igarashi K."/>
            <person name="Jurgens J.A."/>
            <person name="Kallen N."/>
            <person name="Kersten P."/>
            <person name="Kohler A."/>
            <person name="Kuees U."/>
            <person name="Kumar T.K.A."/>
            <person name="Kuo A."/>
            <person name="LaButti K."/>
            <person name="Larrondo L.F."/>
            <person name="Lindquist E."/>
            <person name="Ling A."/>
            <person name="Lombard V."/>
            <person name="Lucas S."/>
            <person name="Lundell T."/>
            <person name="Martin R."/>
            <person name="McLaughlin D.J."/>
            <person name="Morgenstern I."/>
            <person name="Morin E."/>
            <person name="Murat C."/>
            <person name="Nagy L.G."/>
            <person name="Nolan M."/>
            <person name="Ohm R.A."/>
            <person name="Patyshakuliyeva A."/>
            <person name="Rokas A."/>
            <person name="Ruiz-Duenas F.J."/>
            <person name="Sabat G."/>
            <person name="Salamov A."/>
            <person name="Samejima M."/>
            <person name="Schmutz J."/>
            <person name="Slot J.C."/>
            <person name="St John F."/>
            <person name="Stenlid J."/>
            <person name="Sun H."/>
            <person name="Sun S."/>
            <person name="Syed K."/>
            <person name="Tsang A."/>
            <person name="Wiebenga A."/>
            <person name="Young D."/>
            <person name="Pisabarro A."/>
            <person name="Eastwood D.C."/>
            <person name="Martin F."/>
            <person name="Cullen D."/>
            <person name="Grigoriev I.V."/>
            <person name="Hibbett D.S."/>
        </authorList>
    </citation>
    <scope>NUCLEOTIDE SEQUENCE [LARGE SCALE GENOMIC DNA]</scope>
    <source>
        <strain evidence="3 4">ATCC 11539</strain>
    </source>
</reference>
<evidence type="ECO:0000256" key="1">
    <source>
        <dbReference type="SAM" id="MobiDB-lite"/>
    </source>
</evidence>
<feature type="compositionally biased region" description="Low complexity" evidence="1">
    <location>
        <begin position="367"/>
        <end position="379"/>
    </location>
</feature>
<feature type="region of interest" description="Disordered" evidence="1">
    <location>
        <begin position="339"/>
        <end position="385"/>
    </location>
</feature>
<gene>
    <name evidence="3" type="ORF">GLOTRDRAFT_120851</name>
</gene>
<dbReference type="PANTHER" id="PTHR28051">
    <property type="entry name" value="PROTEIN MTL1-RELATED"/>
    <property type="match status" value="1"/>
</dbReference>
<feature type="region of interest" description="Disordered" evidence="1">
    <location>
        <begin position="158"/>
        <end position="282"/>
    </location>
</feature>
<dbReference type="OrthoDB" id="5563539at2759"/>
<feature type="compositionally biased region" description="Basic and acidic residues" evidence="1">
    <location>
        <begin position="206"/>
        <end position="227"/>
    </location>
</feature>
<dbReference type="EMBL" id="KB469300">
    <property type="protein sequence ID" value="EPQ56281.1"/>
    <property type="molecule type" value="Genomic_DNA"/>
</dbReference>
<organism evidence="3 4">
    <name type="scientific">Gloeophyllum trabeum (strain ATCC 11539 / FP-39264 / Madison 617)</name>
    <name type="common">Brown rot fungus</name>
    <dbReference type="NCBI Taxonomy" id="670483"/>
    <lineage>
        <taxon>Eukaryota</taxon>
        <taxon>Fungi</taxon>
        <taxon>Dikarya</taxon>
        <taxon>Basidiomycota</taxon>
        <taxon>Agaricomycotina</taxon>
        <taxon>Agaricomycetes</taxon>
        <taxon>Gloeophyllales</taxon>
        <taxon>Gloeophyllaceae</taxon>
        <taxon>Gloeophyllum</taxon>
    </lineage>
</organism>
<keyword evidence="4" id="KW-1185">Reference proteome</keyword>
<dbReference type="OMA" id="EDVYHHR"/>
<evidence type="ECO:0000259" key="2">
    <source>
        <dbReference type="Pfam" id="PF08550"/>
    </source>
</evidence>
<feature type="compositionally biased region" description="Low complexity" evidence="1">
    <location>
        <begin position="108"/>
        <end position="117"/>
    </location>
</feature>
<feature type="compositionally biased region" description="Low complexity" evidence="1">
    <location>
        <begin position="609"/>
        <end position="627"/>
    </location>
</feature>
<feature type="domain" description="Nitrogen regulatory protein areA GATA-like" evidence="2">
    <location>
        <begin position="46"/>
        <end position="73"/>
    </location>
</feature>
<feature type="region of interest" description="Disordered" evidence="1">
    <location>
        <begin position="466"/>
        <end position="489"/>
    </location>
</feature>
<feature type="compositionally biased region" description="Polar residues" evidence="1">
    <location>
        <begin position="129"/>
        <end position="143"/>
    </location>
</feature>
<feature type="compositionally biased region" description="Basic and acidic residues" evidence="1">
    <location>
        <begin position="731"/>
        <end position="746"/>
    </location>
</feature>
<feature type="compositionally biased region" description="Polar residues" evidence="1">
    <location>
        <begin position="188"/>
        <end position="198"/>
    </location>
</feature>
<feature type="region of interest" description="Disordered" evidence="1">
    <location>
        <begin position="545"/>
        <end position="876"/>
    </location>
</feature>
<feature type="compositionally biased region" description="Low complexity" evidence="1">
    <location>
        <begin position="851"/>
        <end position="860"/>
    </location>
</feature>
<feature type="compositionally biased region" description="Low complexity" evidence="1">
    <location>
        <begin position="467"/>
        <end position="485"/>
    </location>
</feature>
<feature type="compositionally biased region" description="Basic and acidic residues" evidence="1">
    <location>
        <begin position="415"/>
        <end position="428"/>
    </location>
</feature>
<dbReference type="HOGENOM" id="CLU_007439_0_0_1"/>
<dbReference type="InterPro" id="IPR052292">
    <property type="entry name" value="Glucose_repression_reg"/>
</dbReference>
<proteinExistence type="predicted"/>
<dbReference type="GO" id="GO:0005773">
    <property type="term" value="C:vacuole"/>
    <property type="evidence" value="ECO:0007669"/>
    <property type="project" value="GOC"/>
</dbReference>
<feature type="region of interest" description="Disordered" evidence="1">
    <location>
        <begin position="405"/>
        <end position="429"/>
    </location>
</feature>
<dbReference type="KEGG" id="gtr:GLOTRDRAFT_120851"/>
<feature type="compositionally biased region" description="Low complexity" evidence="1">
    <location>
        <begin position="159"/>
        <end position="170"/>
    </location>
</feature>
<accession>S7Q8H3</accession>
<feature type="compositionally biased region" description="Low complexity" evidence="1">
    <location>
        <begin position="769"/>
        <end position="781"/>
    </location>
</feature>
<feature type="compositionally biased region" description="Basic and acidic residues" evidence="1">
    <location>
        <begin position="705"/>
        <end position="715"/>
    </location>
</feature>
<dbReference type="eggNOG" id="ENOG502QSII">
    <property type="taxonomic scope" value="Eukaryota"/>
</dbReference>
<dbReference type="STRING" id="670483.S7Q8H3"/>
<dbReference type="RefSeq" id="XP_007865043.1">
    <property type="nucleotide sequence ID" value="XM_007866852.1"/>
</dbReference>
<sequence length="896" mass="96338">MANYLPALLVSVTTNAFPDDSSFDTVPSGQVDYLSHQWREEDVWRSWRSMTKQRNAIANGARLENASWRTWWKQRNGLKTISPESLNWLKDSDVTWLYGPLHIGQDWSPPSGSPPKSDGLSQRARRDSTGSLATMQRCNSSASLAGKKPILKHRSIGELLSLPSSPRFPSAEFPHDDEEEEEERKQHGQGQRTGTDSPSRPPLLHTKSDTHIVRLRKNHPEFRKDSPPRIIAPVENPMEEAGQALSHADAHSDVSSTSAAGDTPGSDRDSHSTGAGANGGKKKHITFNTFVEQCIAIEKPTLKRGPTGGSVRFYQPEFDEGYDEDADMEDIHYEDFYEEPAWFPHGRNSSESDEEDDEVLEMRSSRSRSSSSHSSRGGRPALIRMDSLDKEHVTIAPIAPTILKTTGVNGSEYDSDSRSGDSSPRKVDLVYVPPIGSNYSNSLPGSRTVSRRSSVEDVYQHREAYLSVGTGSQSSSSVSSPSTSPRNIPSVGIVPSAQPRSVYATHAVPVVESPRHEVDGAEVDAYDYFEGASYGEEYASRRVRFPRSSEDAGHTPGGVLRYAQGGASSVPIGRSSERDEDVVMEERTELVSEPMVGVDQSGEGDESASPVQPKSVSTPVPVPRVSSAHVQPPSPNLLSPPEIPPSRGRSPQVVSGGELRGRSVTRSSSYSDRGRSGSRGSRSTDSPMGSISPCGSSAAIGAGHYGRDSRGREGRGSYPRTPSRAGSEDSISGRERGRDRTGRRLNESLSPPSPQVPSSSHFGDRAEASSSGHGKDSSGSSLAKPAHIDLPPPIPEEDEQRSRNPTPASSPVSSLKPAFPIAPPNPALPSAVTMTSPPSGQCSSTPAHTKSNSMSSSLPSPTHQRKGSADGLDQSGLMGRAVSSAKGFLGSFWASN</sequence>
<feature type="compositionally biased region" description="Polar residues" evidence="1">
    <location>
        <begin position="832"/>
        <end position="850"/>
    </location>
</feature>
<dbReference type="Pfam" id="PF08550">
    <property type="entry name" value="GATA_AreA"/>
    <property type="match status" value="1"/>
</dbReference>
<evidence type="ECO:0000313" key="4">
    <source>
        <dbReference type="Proteomes" id="UP000030669"/>
    </source>
</evidence>
<feature type="region of interest" description="Disordered" evidence="1">
    <location>
        <begin position="104"/>
        <end position="146"/>
    </location>
</feature>
<dbReference type="GO" id="GO:0042149">
    <property type="term" value="P:cellular response to glucose starvation"/>
    <property type="evidence" value="ECO:0007669"/>
    <property type="project" value="TreeGrafter"/>
</dbReference>
<dbReference type="GO" id="GO:0007039">
    <property type="term" value="P:protein catabolic process in the vacuole"/>
    <property type="evidence" value="ECO:0007669"/>
    <property type="project" value="TreeGrafter"/>
</dbReference>
<dbReference type="Proteomes" id="UP000030669">
    <property type="component" value="Unassembled WGS sequence"/>
</dbReference>
<dbReference type="AlphaFoldDB" id="S7Q8H3"/>
<evidence type="ECO:0000313" key="3">
    <source>
        <dbReference type="EMBL" id="EPQ56281.1"/>
    </source>
</evidence>
<dbReference type="InterPro" id="IPR013860">
    <property type="entry name" value="AreA_GATA"/>
</dbReference>